<protein>
    <submittedName>
        <fullName evidence="1">Beta-galactosidase</fullName>
        <ecNumber evidence="1">3.2.1.23</ecNumber>
    </submittedName>
</protein>
<evidence type="ECO:0000313" key="2">
    <source>
        <dbReference type="Proteomes" id="UP001248709"/>
    </source>
</evidence>
<keyword evidence="2" id="KW-1185">Reference proteome</keyword>
<dbReference type="EC" id="3.2.1.23" evidence="1"/>
<proteinExistence type="predicted"/>
<dbReference type="GO" id="GO:0004565">
    <property type="term" value="F:beta-galactosidase activity"/>
    <property type="evidence" value="ECO:0007669"/>
    <property type="project" value="UniProtKB-EC"/>
</dbReference>
<reference evidence="1 2" key="1">
    <citation type="submission" date="2023-07" db="EMBL/GenBank/DDBJ databases">
        <title>Genomic Encyclopedia of Type Strains, Phase IV (KMG-IV): sequencing the most valuable type-strain genomes for metagenomic binning, comparative biology and taxonomic classification.</title>
        <authorList>
            <person name="Goeker M."/>
        </authorList>
    </citation>
    <scope>NUCLEOTIDE SEQUENCE [LARGE SCALE GENOMIC DNA]</scope>
    <source>
        <strain evidence="1 2">T98</strain>
    </source>
</reference>
<comment type="caution">
    <text evidence="1">The sequence shown here is derived from an EMBL/GenBank/DDBJ whole genome shotgun (WGS) entry which is preliminary data.</text>
</comment>
<dbReference type="EMBL" id="JAUSUY010000004">
    <property type="protein sequence ID" value="MDT3425854.1"/>
    <property type="molecule type" value="Genomic_DNA"/>
</dbReference>
<dbReference type="Proteomes" id="UP001248709">
    <property type="component" value="Unassembled WGS sequence"/>
</dbReference>
<evidence type="ECO:0000313" key="1">
    <source>
        <dbReference type="EMBL" id="MDT3425854.1"/>
    </source>
</evidence>
<dbReference type="RefSeq" id="WP_312000869.1">
    <property type="nucleotide sequence ID" value="NZ_JAUSUY010000004.1"/>
</dbReference>
<sequence length="47" mass="5586">MIRIEKYWENPNVLHMNREPARAAYIPFRDMDTAKSGKRGNPLTIKR</sequence>
<keyword evidence="1" id="KW-0378">Hydrolase</keyword>
<accession>A0ABU3H4W9</accession>
<gene>
    <name evidence="1" type="ORF">J2Z22_001373</name>
</gene>
<organism evidence="1 2">
    <name type="scientific">Paenibacillus forsythiae</name>
    <dbReference type="NCBI Taxonomy" id="365616"/>
    <lineage>
        <taxon>Bacteria</taxon>
        <taxon>Bacillati</taxon>
        <taxon>Bacillota</taxon>
        <taxon>Bacilli</taxon>
        <taxon>Bacillales</taxon>
        <taxon>Paenibacillaceae</taxon>
        <taxon>Paenibacillus</taxon>
    </lineage>
</organism>
<keyword evidence="1" id="KW-0326">Glycosidase</keyword>
<name>A0ABU3H4W9_9BACL</name>